<dbReference type="RefSeq" id="WP_112377917.1">
    <property type="nucleotide sequence ID" value="NZ_CP030104.1"/>
</dbReference>
<gene>
    <name evidence="2" type="ORF">HME9304_01445</name>
</gene>
<sequence length="187" mass="21596">MKQLLMIYGCVLIASTAVAENQQSVDRFIEVSHNITAKDSKDVETRDGLHELKISEIQFIEEEPVVILGFNPEDYLPEDFNPYKIYFDLNSVVYIEDENALQLDFDSAYNLPEGFDAYSEDVSIRSINYVEDEALELGFDTKDYLPENFSPHKVYFNLNTVQFIEDDEDYEIELGPYNLCQTLAKSK</sequence>
<evidence type="ECO:0000313" key="3">
    <source>
        <dbReference type="Proteomes" id="UP000248536"/>
    </source>
</evidence>
<evidence type="ECO:0000256" key="1">
    <source>
        <dbReference type="SAM" id="SignalP"/>
    </source>
</evidence>
<keyword evidence="3" id="KW-1185">Reference proteome</keyword>
<dbReference type="AlphaFoldDB" id="A0A2Z4LS87"/>
<name>A0A2Z4LS87_9FLAO</name>
<protein>
    <submittedName>
        <fullName evidence="2">Uncharacterized protein</fullName>
    </submittedName>
</protein>
<dbReference type="Proteomes" id="UP000248536">
    <property type="component" value="Chromosome"/>
</dbReference>
<keyword evidence="1" id="KW-0732">Signal</keyword>
<evidence type="ECO:0000313" key="2">
    <source>
        <dbReference type="EMBL" id="AWX44444.1"/>
    </source>
</evidence>
<accession>A0A2Z4LS87</accession>
<dbReference type="OrthoDB" id="1178051at2"/>
<dbReference type="EMBL" id="CP030104">
    <property type="protein sequence ID" value="AWX44444.1"/>
    <property type="molecule type" value="Genomic_DNA"/>
</dbReference>
<proteinExistence type="predicted"/>
<feature type="signal peptide" evidence="1">
    <location>
        <begin position="1"/>
        <end position="19"/>
    </location>
</feature>
<dbReference type="KEGG" id="spon:HME9304_01445"/>
<reference evidence="2 3" key="1">
    <citation type="submission" date="2018-06" db="EMBL/GenBank/DDBJ databases">
        <title>Spongiibacterium sp. HME9304 Genome sequencing and assembly.</title>
        <authorList>
            <person name="Kang H."/>
            <person name="Kim H."/>
            <person name="Joh K."/>
        </authorList>
    </citation>
    <scope>NUCLEOTIDE SEQUENCE [LARGE SCALE GENOMIC DNA]</scope>
    <source>
        <strain evidence="2 3">HME9304</strain>
    </source>
</reference>
<organism evidence="2 3">
    <name type="scientific">Flagellimonas maritima</name>
    <dbReference type="NCBI Taxonomy" id="1383885"/>
    <lineage>
        <taxon>Bacteria</taxon>
        <taxon>Pseudomonadati</taxon>
        <taxon>Bacteroidota</taxon>
        <taxon>Flavobacteriia</taxon>
        <taxon>Flavobacteriales</taxon>
        <taxon>Flavobacteriaceae</taxon>
        <taxon>Flagellimonas</taxon>
    </lineage>
</organism>
<feature type="chain" id="PRO_5016436344" evidence="1">
    <location>
        <begin position="20"/>
        <end position="187"/>
    </location>
</feature>